<dbReference type="EMBL" id="CP060828">
    <property type="protein sequence ID" value="QNP75058.1"/>
    <property type="molecule type" value="Genomic_DNA"/>
</dbReference>
<name>A0A7H0IQJ2_9ACTN</name>
<accession>A0A7H0IQJ2</accession>
<organism evidence="1 2">
    <name type="scientific">Streptomyces roseirectus</name>
    <dbReference type="NCBI Taxonomy" id="2768066"/>
    <lineage>
        <taxon>Bacteria</taxon>
        <taxon>Bacillati</taxon>
        <taxon>Actinomycetota</taxon>
        <taxon>Actinomycetes</taxon>
        <taxon>Kitasatosporales</taxon>
        <taxon>Streptomycetaceae</taxon>
        <taxon>Streptomyces</taxon>
    </lineage>
</organism>
<proteinExistence type="predicted"/>
<dbReference type="Proteomes" id="UP000516052">
    <property type="component" value="Chromosome"/>
</dbReference>
<dbReference type="RefSeq" id="WP_187751981.1">
    <property type="nucleotide sequence ID" value="NZ_CP060828.1"/>
</dbReference>
<dbReference type="KEGG" id="sroi:IAG44_40385"/>
<protein>
    <submittedName>
        <fullName evidence="1">Uncharacterized protein</fullName>
    </submittedName>
</protein>
<reference evidence="1 2" key="1">
    <citation type="submission" date="2020-08" db="EMBL/GenBank/DDBJ databases">
        <title>A novel species.</title>
        <authorList>
            <person name="Gao J."/>
        </authorList>
    </citation>
    <scope>NUCLEOTIDE SEQUENCE [LARGE SCALE GENOMIC DNA]</scope>
    <source>
        <strain evidence="1 2">CRXT-G-22</strain>
    </source>
</reference>
<keyword evidence="2" id="KW-1185">Reference proteome</keyword>
<sequence>MTLVGDEVQHVLLGQPVGVVAACRWLRERGSCHWIVREGIECSQRLGGHRWVVEGTVSWLAGCTAAVSARPSTSWPSSVSPQP</sequence>
<dbReference type="AlphaFoldDB" id="A0A7H0IQJ2"/>
<gene>
    <name evidence="1" type="ORF">IAG44_40385</name>
</gene>
<evidence type="ECO:0000313" key="1">
    <source>
        <dbReference type="EMBL" id="QNP75058.1"/>
    </source>
</evidence>
<evidence type="ECO:0000313" key="2">
    <source>
        <dbReference type="Proteomes" id="UP000516052"/>
    </source>
</evidence>